<dbReference type="PROSITE" id="PS50110">
    <property type="entry name" value="RESPONSE_REGULATORY"/>
    <property type="match status" value="1"/>
</dbReference>
<comment type="caution">
    <text evidence="4">The sequence shown here is derived from an EMBL/GenBank/DDBJ whole genome shotgun (WGS) entry which is preliminary data.</text>
</comment>
<evidence type="ECO:0000259" key="3">
    <source>
        <dbReference type="PROSITE" id="PS50110"/>
    </source>
</evidence>
<evidence type="ECO:0000313" key="5">
    <source>
        <dbReference type="Proteomes" id="UP000184550"/>
    </source>
</evidence>
<dbReference type="PANTHER" id="PTHR44591">
    <property type="entry name" value="STRESS RESPONSE REGULATOR PROTEIN 1"/>
    <property type="match status" value="1"/>
</dbReference>
<dbReference type="GO" id="GO:0000160">
    <property type="term" value="P:phosphorelay signal transduction system"/>
    <property type="evidence" value="ECO:0007669"/>
    <property type="project" value="InterPro"/>
</dbReference>
<evidence type="ECO:0000256" key="1">
    <source>
        <dbReference type="ARBA" id="ARBA00022553"/>
    </source>
</evidence>
<dbReference type="InterPro" id="IPR011006">
    <property type="entry name" value="CheY-like_superfamily"/>
</dbReference>
<keyword evidence="5" id="KW-1185">Reference proteome</keyword>
<dbReference type="Pfam" id="PF00072">
    <property type="entry name" value="Response_reg"/>
    <property type="match status" value="1"/>
</dbReference>
<accession>A0A7Z9BU04</accession>
<dbReference type="AlphaFoldDB" id="A0A7Z9BU04"/>
<evidence type="ECO:0000256" key="2">
    <source>
        <dbReference type="PROSITE-ProRule" id="PRU00169"/>
    </source>
</evidence>
<organism evidence="4 5">
    <name type="scientific">Planktothrix serta PCC 8927</name>
    <dbReference type="NCBI Taxonomy" id="671068"/>
    <lineage>
        <taxon>Bacteria</taxon>
        <taxon>Bacillati</taxon>
        <taxon>Cyanobacteriota</taxon>
        <taxon>Cyanophyceae</taxon>
        <taxon>Oscillatoriophycideae</taxon>
        <taxon>Oscillatoriales</taxon>
        <taxon>Microcoleaceae</taxon>
        <taxon>Planktothrix</taxon>
    </lineage>
</organism>
<sequence length="127" mass="13963">MTKKILVVDDEELILEVVQACLEDLVGWGIHVANSGQEALKIAAIEPLDAVLLDVSMPEMDGIETLKQLQDHPINRQIPVILLTAKVLATEQALFSQFNIAGLIKKPFDPMSLHQQIASILGWDIEG</sequence>
<gene>
    <name evidence="4" type="ORF">PL8927_760007</name>
</gene>
<dbReference type="PANTHER" id="PTHR44591:SF22">
    <property type="entry name" value="CHEY SUBFAMILY"/>
    <property type="match status" value="1"/>
</dbReference>
<dbReference type="Gene3D" id="3.40.50.2300">
    <property type="match status" value="1"/>
</dbReference>
<dbReference type="SUPFAM" id="SSF52172">
    <property type="entry name" value="CheY-like"/>
    <property type="match status" value="1"/>
</dbReference>
<dbReference type="EMBL" id="CZCU02000153">
    <property type="protein sequence ID" value="VXD22697.1"/>
    <property type="molecule type" value="Genomic_DNA"/>
</dbReference>
<proteinExistence type="predicted"/>
<dbReference type="InterPro" id="IPR001789">
    <property type="entry name" value="Sig_transdc_resp-reg_receiver"/>
</dbReference>
<evidence type="ECO:0000313" key="4">
    <source>
        <dbReference type="EMBL" id="VXD22697.1"/>
    </source>
</evidence>
<feature type="domain" description="Response regulatory" evidence="3">
    <location>
        <begin position="4"/>
        <end position="121"/>
    </location>
</feature>
<protein>
    <submittedName>
        <fullName evidence="4">Response regulator receiver protein</fullName>
    </submittedName>
</protein>
<dbReference type="RefSeq" id="WP_197047486.1">
    <property type="nucleotide sequence ID" value="NZ_LR734878.1"/>
</dbReference>
<keyword evidence="1 2" id="KW-0597">Phosphoprotein</keyword>
<name>A0A7Z9BU04_9CYAN</name>
<feature type="modified residue" description="4-aspartylphosphate" evidence="2">
    <location>
        <position position="54"/>
    </location>
</feature>
<dbReference type="InterPro" id="IPR050595">
    <property type="entry name" value="Bact_response_regulator"/>
</dbReference>
<dbReference type="SMART" id="SM00448">
    <property type="entry name" value="REC"/>
    <property type="match status" value="1"/>
</dbReference>
<dbReference type="CDD" id="cd17552">
    <property type="entry name" value="REC_RR468-like"/>
    <property type="match status" value="1"/>
</dbReference>
<dbReference type="Proteomes" id="UP000184550">
    <property type="component" value="Unassembled WGS sequence"/>
</dbReference>
<reference evidence="4" key="1">
    <citation type="submission" date="2019-10" db="EMBL/GenBank/DDBJ databases">
        <authorList>
            <consortium name="Genoscope - CEA"/>
            <person name="William W."/>
        </authorList>
    </citation>
    <scope>NUCLEOTIDE SEQUENCE [LARGE SCALE GENOMIC DNA]</scope>
    <source>
        <strain evidence="4">BBR_PRJEB10992</strain>
    </source>
</reference>